<accession>A0A5J4PVM2</accession>
<evidence type="ECO:0008006" key="2">
    <source>
        <dbReference type="Google" id="ProtNLM"/>
    </source>
</evidence>
<gene>
    <name evidence="1" type="ORF">EZS27_036290</name>
</gene>
<protein>
    <recommendedName>
        <fullName evidence="2">Type II toxin-antitoxin system RelE/ParE family toxin</fullName>
    </recommendedName>
</protein>
<dbReference type="EMBL" id="SNRY01006329">
    <property type="protein sequence ID" value="KAA6312841.1"/>
    <property type="molecule type" value="Genomic_DNA"/>
</dbReference>
<dbReference type="AlphaFoldDB" id="A0A5J4PVM2"/>
<proteinExistence type="predicted"/>
<name>A0A5J4PVM2_9ZZZZ</name>
<sequence>MRFIFAPEVEHYLIELVEILFHKEYFGFYEDADEYVTSLVTDITTSLSSKQKKTAPEYFSTYGKDLYYSVFKKNNHTQWYVFFNLENDIYYIRYIGNNHMVSQHLS</sequence>
<evidence type="ECO:0000313" key="1">
    <source>
        <dbReference type="EMBL" id="KAA6312841.1"/>
    </source>
</evidence>
<reference evidence="1" key="1">
    <citation type="submission" date="2019-03" db="EMBL/GenBank/DDBJ databases">
        <title>Single cell metagenomics reveals metabolic interactions within the superorganism composed of flagellate Streblomastix strix and complex community of Bacteroidetes bacteria on its surface.</title>
        <authorList>
            <person name="Treitli S.C."/>
            <person name="Kolisko M."/>
            <person name="Husnik F."/>
            <person name="Keeling P."/>
            <person name="Hampl V."/>
        </authorList>
    </citation>
    <scope>NUCLEOTIDE SEQUENCE</scope>
    <source>
        <strain evidence="1">STM</strain>
    </source>
</reference>
<comment type="caution">
    <text evidence="1">The sequence shown here is derived from an EMBL/GenBank/DDBJ whole genome shotgun (WGS) entry which is preliminary data.</text>
</comment>
<organism evidence="1">
    <name type="scientific">termite gut metagenome</name>
    <dbReference type="NCBI Taxonomy" id="433724"/>
    <lineage>
        <taxon>unclassified sequences</taxon>
        <taxon>metagenomes</taxon>
        <taxon>organismal metagenomes</taxon>
    </lineage>
</organism>